<dbReference type="Pfam" id="PF01040">
    <property type="entry name" value="UbiA"/>
    <property type="match status" value="1"/>
</dbReference>
<feature type="transmembrane region" description="Helical" evidence="5">
    <location>
        <begin position="99"/>
        <end position="118"/>
    </location>
</feature>
<accession>A0A1F6G6G9</accession>
<evidence type="ECO:0000256" key="3">
    <source>
        <dbReference type="ARBA" id="ARBA00022989"/>
    </source>
</evidence>
<feature type="transmembrane region" description="Helical" evidence="5">
    <location>
        <begin position="260"/>
        <end position="284"/>
    </location>
</feature>
<evidence type="ECO:0000313" key="6">
    <source>
        <dbReference type="EMBL" id="OGG93707.1"/>
    </source>
</evidence>
<dbReference type="InterPro" id="IPR000537">
    <property type="entry name" value="UbiA_prenyltransferase"/>
</dbReference>
<dbReference type="AlphaFoldDB" id="A0A1F6G6G9"/>
<comment type="subcellular location">
    <subcellularLocation>
        <location evidence="1">Membrane</location>
        <topology evidence="1">Multi-pass membrane protein</topology>
    </subcellularLocation>
</comment>
<protein>
    <recommendedName>
        <fullName evidence="8">UbiA prenyltransferase</fullName>
    </recommendedName>
</protein>
<evidence type="ECO:0000256" key="5">
    <source>
        <dbReference type="SAM" id="Phobius"/>
    </source>
</evidence>
<keyword evidence="2 5" id="KW-0812">Transmembrane</keyword>
<feature type="transmembrane region" description="Helical" evidence="5">
    <location>
        <begin position="236"/>
        <end position="253"/>
    </location>
</feature>
<evidence type="ECO:0000256" key="1">
    <source>
        <dbReference type="ARBA" id="ARBA00004141"/>
    </source>
</evidence>
<evidence type="ECO:0000313" key="7">
    <source>
        <dbReference type="Proteomes" id="UP000178449"/>
    </source>
</evidence>
<keyword evidence="3 5" id="KW-1133">Transmembrane helix</keyword>
<dbReference type="Gene3D" id="1.20.120.1780">
    <property type="entry name" value="UbiA prenyltransferase"/>
    <property type="match status" value="1"/>
</dbReference>
<evidence type="ECO:0000256" key="4">
    <source>
        <dbReference type="ARBA" id="ARBA00023136"/>
    </source>
</evidence>
<feature type="transmembrane region" description="Helical" evidence="5">
    <location>
        <begin position="77"/>
        <end position="93"/>
    </location>
</feature>
<keyword evidence="4 5" id="KW-0472">Membrane</keyword>
<comment type="caution">
    <text evidence="6">The sequence shown here is derived from an EMBL/GenBank/DDBJ whole genome shotgun (WGS) entry which is preliminary data.</text>
</comment>
<organism evidence="6 7">
    <name type="scientific">Candidatus Lambdaproteobacteria bacterium RIFOXYD2_FULL_50_16</name>
    <dbReference type="NCBI Taxonomy" id="1817772"/>
    <lineage>
        <taxon>Bacteria</taxon>
        <taxon>Pseudomonadati</taxon>
        <taxon>Pseudomonadota</taxon>
        <taxon>Candidatus Lambdaproteobacteria</taxon>
    </lineage>
</organism>
<feature type="transmembrane region" description="Helical" evidence="5">
    <location>
        <begin position="138"/>
        <end position="157"/>
    </location>
</feature>
<feature type="transmembrane region" description="Helical" evidence="5">
    <location>
        <begin position="35"/>
        <end position="51"/>
    </location>
</feature>
<feature type="transmembrane region" description="Helical" evidence="5">
    <location>
        <begin position="213"/>
        <end position="230"/>
    </location>
</feature>
<reference evidence="6 7" key="1">
    <citation type="journal article" date="2016" name="Nat. Commun.">
        <title>Thousands of microbial genomes shed light on interconnected biogeochemical processes in an aquifer system.</title>
        <authorList>
            <person name="Anantharaman K."/>
            <person name="Brown C.T."/>
            <person name="Hug L.A."/>
            <person name="Sharon I."/>
            <person name="Castelle C.J."/>
            <person name="Probst A.J."/>
            <person name="Thomas B.C."/>
            <person name="Singh A."/>
            <person name="Wilkins M.J."/>
            <person name="Karaoz U."/>
            <person name="Brodie E.L."/>
            <person name="Williams K.H."/>
            <person name="Hubbard S.S."/>
            <person name="Banfield J.F."/>
        </authorList>
    </citation>
    <scope>NUCLEOTIDE SEQUENCE [LARGE SCALE GENOMIC DNA]</scope>
</reference>
<proteinExistence type="predicted"/>
<evidence type="ECO:0008006" key="8">
    <source>
        <dbReference type="Google" id="ProtNLM"/>
    </source>
</evidence>
<dbReference type="EMBL" id="MFNE01000046">
    <property type="protein sequence ID" value="OGG93707.1"/>
    <property type="molecule type" value="Genomic_DNA"/>
</dbReference>
<evidence type="ECO:0000256" key="2">
    <source>
        <dbReference type="ARBA" id="ARBA00022692"/>
    </source>
</evidence>
<feature type="transmembrane region" description="Helical" evidence="5">
    <location>
        <begin position="12"/>
        <end position="29"/>
    </location>
</feature>
<dbReference type="STRING" id="1817772.A2527_11325"/>
<gene>
    <name evidence="6" type="ORF">A2527_11325</name>
</gene>
<sequence>MPLIRFMLYSEISVALCALGLGALGQLMLKSQVDWAILGLISSTTFLFYTAERNLTRPEPEQAIFPEKSRWLADHRGINLGLLLGGALFSIALTPRLSFSNLLGLGGFGVFAVCYSIIPFPRSVPGQPPLGLKRFSWLKSFSMVLVWTYMTLLLPALEIGNFLRAELLVLGLIWVGWIFGNSLLFDIRDLEVDRLQGCLTLAAKLGRRKAHQLIYFLGFFELALILVYGQLFNEPWSWVMMFTSLAFLVFNRLSEKRETLGLGFYTLADLTLILPTLVLGLQYYSSL</sequence>
<dbReference type="Proteomes" id="UP000178449">
    <property type="component" value="Unassembled WGS sequence"/>
</dbReference>
<dbReference type="GO" id="GO:0016765">
    <property type="term" value="F:transferase activity, transferring alkyl or aryl (other than methyl) groups"/>
    <property type="evidence" value="ECO:0007669"/>
    <property type="project" value="InterPro"/>
</dbReference>
<feature type="transmembrane region" description="Helical" evidence="5">
    <location>
        <begin position="163"/>
        <end position="185"/>
    </location>
</feature>
<dbReference type="GO" id="GO:0016020">
    <property type="term" value="C:membrane"/>
    <property type="evidence" value="ECO:0007669"/>
    <property type="project" value="UniProtKB-SubCell"/>
</dbReference>
<name>A0A1F6G6G9_9PROT</name>